<dbReference type="Pfam" id="PF04892">
    <property type="entry name" value="VanZ"/>
    <property type="match status" value="1"/>
</dbReference>
<feature type="transmembrane region" description="Helical" evidence="1">
    <location>
        <begin position="145"/>
        <end position="168"/>
    </location>
</feature>
<name>A0A974S0T8_PERPY</name>
<dbReference type="RefSeq" id="WP_051387320.1">
    <property type="nucleotide sequence ID" value="NZ_CP068053.1"/>
</dbReference>
<organism evidence="3 4">
    <name type="scientific">Peribacillus psychrosaccharolyticus</name>
    <name type="common">Bacillus psychrosaccharolyticus</name>
    <dbReference type="NCBI Taxonomy" id="1407"/>
    <lineage>
        <taxon>Bacteria</taxon>
        <taxon>Bacillati</taxon>
        <taxon>Bacillota</taxon>
        <taxon>Bacilli</taxon>
        <taxon>Bacillales</taxon>
        <taxon>Bacillaceae</taxon>
        <taxon>Peribacillus</taxon>
    </lineage>
</organism>
<evidence type="ECO:0000313" key="4">
    <source>
        <dbReference type="Proteomes" id="UP000595254"/>
    </source>
</evidence>
<protein>
    <submittedName>
        <fullName evidence="3">VanZ family protein</fullName>
    </submittedName>
</protein>
<dbReference type="EMBL" id="CP068053">
    <property type="protein sequence ID" value="QQT00703.1"/>
    <property type="molecule type" value="Genomic_DNA"/>
</dbReference>
<evidence type="ECO:0000259" key="2">
    <source>
        <dbReference type="Pfam" id="PF04892"/>
    </source>
</evidence>
<proteinExistence type="predicted"/>
<reference evidence="3 4" key="1">
    <citation type="submission" date="2021-01" db="EMBL/GenBank/DDBJ databases">
        <title>FDA dAtabase for Regulatory Grade micrObial Sequences (FDA-ARGOS): Supporting development and validation of Infectious Disease Dx tests.</title>
        <authorList>
            <person name="Nelson B."/>
            <person name="Plummer A."/>
            <person name="Tallon L."/>
            <person name="Sadzewicz L."/>
            <person name="Zhao X."/>
            <person name="Boylan J."/>
            <person name="Ott S."/>
            <person name="Bowen H."/>
            <person name="Vavikolanu K."/>
            <person name="Mehta A."/>
            <person name="Aluvathingal J."/>
            <person name="Nadendla S."/>
            <person name="Myers T."/>
            <person name="Yan Y."/>
            <person name="Sichtig H."/>
        </authorList>
    </citation>
    <scope>NUCLEOTIDE SEQUENCE [LARGE SCALE GENOMIC DNA]</scope>
    <source>
        <strain evidence="3 4">FDAARGOS_1161</strain>
    </source>
</reference>
<feature type="transmembrane region" description="Helical" evidence="1">
    <location>
        <begin position="60"/>
        <end position="78"/>
    </location>
</feature>
<dbReference type="PANTHER" id="PTHR36834">
    <property type="entry name" value="MEMBRANE PROTEIN-RELATED"/>
    <property type="match status" value="1"/>
</dbReference>
<keyword evidence="4" id="KW-1185">Reference proteome</keyword>
<dbReference type="PANTHER" id="PTHR36834:SF2">
    <property type="entry name" value="MEMBRANE PROTEIN"/>
    <property type="match status" value="1"/>
</dbReference>
<sequence>MQKILTISYWAILLFYLLLLTYTVFIGRDSIRSVNLIPFDSIKNFIMVDNGIGGTRIIDMNIWGNILMFIPAGIYLILQHTTKSIAKNLFYIFLFSLFIEVVQYVFTIGATDVDDVILNVAGGFMGLMIYKIAEKIFKNDMNIKKAISILSLIVGLPIFVLVTILFIAN</sequence>
<feature type="domain" description="VanZ-like" evidence="2">
    <location>
        <begin position="14"/>
        <end position="133"/>
    </location>
</feature>
<keyword evidence="1" id="KW-0472">Membrane</keyword>
<evidence type="ECO:0000313" key="3">
    <source>
        <dbReference type="EMBL" id="QQT00703.1"/>
    </source>
</evidence>
<keyword evidence="1" id="KW-0812">Transmembrane</keyword>
<accession>A0A974S0T8</accession>
<keyword evidence="1" id="KW-1133">Transmembrane helix</keyword>
<evidence type="ECO:0000256" key="1">
    <source>
        <dbReference type="SAM" id="Phobius"/>
    </source>
</evidence>
<dbReference type="InterPro" id="IPR053150">
    <property type="entry name" value="Teicoplanin_resist-assoc"/>
</dbReference>
<feature type="transmembrane region" description="Helical" evidence="1">
    <location>
        <begin position="7"/>
        <end position="26"/>
    </location>
</feature>
<dbReference type="KEGG" id="ppsr:I6J18_01845"/>
<feature type="transmembrane region" description="Helical" evidence="1">
    <location>
        <begin position="90"/>
        <end position="110"/>
    </location>
</feature>
<dbReference type="AlphaFoldDB" id="A0A974S0T8"/>
<dbReference type="InterPro" id="IPR006976">
    <property type="entry name" value="VanZ-like"/>
</dbReference>
<feature type="transmembrane region" description="Helical" evidence="1">
    <location>
        <begin position="116"/>
        <end position="133"/>
    </location>
</feature>
<gene>
    <name evidence="3" type="ORF">I6J18_01845</name>
</gene>
<dbReference type="Proteomes" id="UP000595254">
    <property type="component" value="Chromosome"/>
</dbReference>